<feature type="transmembrane region" description="Helical" evidence="1">
    <location>
        <begin position="20"/>
        <end position="39"/>
    </location>
</feature>
<dbReference type="AlphaFoldDB" id="A0A3B0YJP8"/>
<name>A0A3B0YJP8_9ZZZZ</name>
<proteinExistence type="predicted"/>
<dbReference type="EMBL" id="UOFI01000145">
    <property type="protein sequence ID" value="VAW69114.1"/>
    <property type="molecule type" value="Genomic_DNA"/>
</dbReference>
<accession>A0A3B0YJP8</accession>
<protein>
    <submittedName>
        <fullName evidence="2">Uncharacterized protein</fullName>
    </submittedName>
</protein>
<keyword evidence="1" id="KW-0472">Membrane</keyword>
<feature type="transmembrane region" description="Helical" evidence="1">
    <location>
        <begin position="51"/>
        <end position="68"/>
    </location>
</feature>
<evidence type="ECO:0000313" key="2">
    <source>
        <dbReference type="EMBL" id="VAW69114.1"/>
    </source>
</evidence>
<keyword evidence="1" id="KW-0812">Transmembrane</keyword>
<reference evidence="2" key="1">
    <citation type="submission" date="2018-06" db="EMBL/GenBank/DDBJ databases">
        <authorList>
            <person name="Zhirakovskaya E."/>
        </authorList>
    </citation>
    <scope>NUCLEOTIDE SEQUENCE</scope>
</reference>
<feature type="transmembrane region" description="Helical" evidence="1">
    <location>
        <begin position="74"/>
        <end position="94"/>
    </location>
</feature>
<gene>
    <name evidence="2" type="ORF">MNBD_GAMMA09-3355</name>
</gene>
<keyword evidence="1" id="KW-1133">Transmembrane helix</keyword>
<organism evidence="2">
    <name type="scientific">hydrothermal vent metagenome</name>
    <dbReference type="NCBI Taxonomy" id="652676"/>
    <lineage>
        <taxon>unclassified sequences</taxon>
        <taxon>metagenomes</taxon>
        <taxon>ecological metagenomes</taxon>
    </lineage>
</organism>
<sequence length="406" mass="47258">MEYIIELVLANTDNVISRGYILPVLLFVSVVSGVTGIMMKKFGTQARETGAMINGMLVFIIISFIFFWNLKFFGFSVLAYILGINIFLVVYLVYKSRPYFKNLDEFSKNGIVLGPPIKADKTHRIQLDGCQLVMLLPEQNSFKQNNFRGTEVQTDKYQSADYLMPEEKIFFVQKWHYFNPKGDSISEVELDVSVQKMQDYAPLNNVMNLNLAASHYLFSKFMHPRDYRVFEGSSKTVLLNWKNSYLKGCNVISYQLNNGRAYQYQNVLHIAIGDGLMLTLNAKCNYHSDWLGQLCDGFVKMILSEWKLELFENEHKQEDMSGNKVFSPAFDAFEFILPESGEYKVELRSRAKDPLEWFVFENSDVYYPWFENQYEKIEKEYDEKIQAYIRNSISLLLQKRSSGDNK</sequence>
<evidence type="ECO:0000256" key="1">
    <source>
        <dbReference type="SAM" id="Phobius"/>
    </source>
</evidence>